<evidence type="ECO:0000313" key="6">
    <source>
        <dbReference type="EMBL" id="EQD63124.1"/>
    </source>
</evidence>
<evidence type="ECO:0000256" key="4">
    <source>
        <dbReference type="ARBA" id="ARBA00023136"/>
    </source>
</evidence>
<proteinExistence type="predicted"/>
<dbReference type="EMBL" id="AUZX01006607">
    <property type="protein sequence ID" value="EQD63124.1"/>
    <property type="molecule type" value="Genomic_DNA"/>
</dbReference>
<keyword evidence="2 5" id="KW-0812">Transmembrane</keyword>
<keyword evidence="3 5" id="KW-1133">Transmembrane helix</keyword>
<dbReference type="AlphaFoldDB" id="T1CBN3"/>
<dbReference type="GO" id="GO:0005886">
    <property type="term" value="C:plasma membrane"/>
    <property type="evidence" value="ECO:0007669"/>
    <property type="project" value="TreeGrafter"/>
</dbReference>
<reference evidence="6" key="1">
    <citation type="submission" date="2013-08" db="EMBL/GenBank/DDBJ databases">
        <authorList>
            <person name="Mendez C."/>
            <person name="Richter M."/>
            <person name="Ferrer M."/>
            <person name="Sanchez J."/>
        </authorList>
    </citation>
    <scope>NUCLEOTIDE SEQUENCE</scope>
</reference>
<evidence type="ECO:0000256" key="5">
    <source>
        <dbReference type="SAM" id="Phobius"/>
    </source>
</evidence>
<comment type="caution">
    <text evidence="6">The sequence shown here is derived from an EMBL/GenBank/DDBJ whole genome shotgun (WGS) entry which is preliminary data.</text>
</comment>
<gene>
    <name evidence="6" type="ORF">B1A_09284</name>
</gene>
<dbReference type="Pfam" id="PF00146">
    <property type="entry name" value="NADHdh"/>
    <property type="match status" value="1"/>
</dbReference>
<evidence type="ECO:0000256" key="1">
    <source>
        <dbReference type="ARBA" id="ARBA00004141"/>
    </source>
</evidence>
<dbReference type="PANTHER" id="PTHR43359:SF1">
    <property type="entry name" value="FORMATE HYDROGENLYASE SUBUNIT 4-RELATED"/>
    <property type="match status" value="1"/>
</dbReference>
<reference evidence="6" key="2">
    <citation type="journal article" date="2014" name="ISME J.">
        <title>Microbial stratification in low pH oxic and suboxic macroscopic growths along an acid mine drainage.</title>
        <authorList>
            <person name="Mendez-Garcia C."/>
            <person name="Mesa V."/>
            <person name="Sprenger R.R."/>
            <person name="Richter M."/>
            <person name="Diez M.S."/>
            <person name="Solano J."/>
            <person name="Bargiela R."/>
            <person name="Golyshina O.V."/>
            <person name="Manteca A."/>
            <person name="Ramos J.L."/>
            <person name="Gallego J.R."/>
            <person name="Llorente I."/>
            <person name="Martins Dos Santos V.A."/>
            <person name="Jensen O.N."/>
            <person name="Pelaez A.I."/>
            <person name="Sanchez J."/>
            <person name="Ferrer M."/>
        </authorList>
    </citation>
    <scope>NUCLEOTIDE SEQUENCE</scope>
</reference>
<comment type="subcellular location">
    <subcellularLocation>
        <location evidence="1">Membrane</location>
        <topology evidence="1">Multi-pass membrane protein</topology>
    </subcellularLocation>
</comment>
<evidence type="ECO:0000256" key="2">
    <source>
        <dbReference type="ARBA" id="ARBA00022692"/>
    </source>
</evidence>
<dbReference type="PANTHER" id="PTHR43359">
    <property type="entry name" value="FORMATE HYDROGENLYASE SUBUNIT 4"/>
    <property type="match status" value="1"/>
</dbReference>
<organism evidence="6">
    <name type="scientific">mine drainage metagenome</name>
    <dbReference type="NCBI Taxonomy" id="410659"/>
    <lineage>
        <taxon>unclassified sequences</taxon>
        <taxon>metagenomes</taxon>
        <taxon>ecological metagenomes</taxon>
    </lineage>
</organism>
<protein>
    <submittedName>
        <fullName evidence="6">Respiratory-chain NADH dehydrogenase subunit 1</fullName>
    </submittedName>
</protein>
<feature type="non-terminal residue" evidence="6">
    <location>
        <position position="113"/>
    </location>
</feature>
<dbReference type="InterPro" id="IPR001694">
    <property type="entry name" value="NADH_UbQ_OxRdtase_su1/FPO"/>
</dbReference>
<feature type="transmembrane region" description="Helical" evidence="5">
    <location>
        <begin position="63"/>
        <end position="86"/>
    </location>
</feature>
<accession>T1CBN3</accession>
<sequence>MRDALLQIGQVLTVLLAAPLLQGFILRYEERVQRATGPSLLQPWRDLIKLFGKQTVLPDSASWIFIVAPFVAFTAMLTVPILIPVLTNYPLPLSDMGDILGGGLILTLGSFFI</sequence>
<dbReference type="InterPro" id="IPR052561">
    <property type="entry name" value="ComplexI_Subunit1"/>
</dbReference>
<evidence type="ECO:0000256" key="3">
    <source>
        <dbReference type="ARBA" id="ARBA00022989"/>
    </source>
</evidence>
<name>T1CBN3_9ZZZZ</name>
<keyword evidence="4 5" id="KW-0472">Membrane</keyword>